<accession>A0ABQ9APN3</accession>
<proteinExistence type="predicted"/>
<sequence length="77" mass="8538">MGLQLVTRTGCQRRDKNGKVDGGCLCLAGSEAVGAVGGRRPKRRGQWGVWPEERVEGKEKKRMENGKMEMGEELCVF</sequence>
<comment type="caution">
    <text evidence="1">The sequence shown here is derived from an EMBL/GenBank/DDBJ whole genome shotgun (WGS) entry which is preliminary data.</text>
</comment>
<reference evidence="1" key="1">
    <citation type="submission" date="2022-10" db="EMBL/GenBank/DDBJ databases">
        <authorList>
            <person name="Hyden B.L."/>
            <person name="Feng K."/>
            <person name="Yates T."/>
            <person name="Jawdy S."/>
            <person name="Smart L.B."/>
            <person name="Muchero W."/>
        </authorList>
    </citation>
    <scope>NUCLEOTIDE SEQUENCE</scope>
    <source>
        <tissue evidence="1">Shoot tip</tissue>
    </source>
</reference>
<name>A0ABQ9APN3_9ROSI</name>
<reference evidence="1" key="2">
    <citation type="journal article" date="2023" name="Int. J. Mol. Sci.">
        <title>De Novo Assembly and Annotation of 11 Diverse Shrub Willow (Salix) Genomes Reveals Novel Gene Organization in Sex-Linked Regions.</title>
        <authorList>
            <person name="Hyden B."/>
            <person name="Feng K."/>
            <person name="Yates T.B."/>
            <person name="Jawdy S."/>
            <person name="Cereghino C."/>
            <person name="Smart L.B."/>
            <person name="Muchero W."/>
        </authorList>
    </citation>
    <scope>NUCLEOTIDE SEQUENCE</scope>
    <source>
        <tissue evidence="1">Shoot tip</tissue>
    </source>
</reference>
<protein>
    <submittedName>
        <fullName evidence="1">Uncharacterized protein</fullName>
    </submittedName>
</protein>
<gene>
    <name evidence="1" type="ORF">OIU77_005504</name>
</gene>
<feature type="non-terminal residue" evidence="1">
    <location>
        <position position="77"/>
    </location>
</feature>
<evidence type="ECO:0000313" key="1">
    <source>
        <dbReference type="EMBL" id="KAJ6354917.1"/>
    </source>
</evidence>
<organism evidence="1 2">
    <name type="scientific">Salix suchowensis</name>
    <dbReference type="NCBI Taxonomy" id="1278906"/>
    <lineage>
        <taxon>Eukaryota</taxon>
        <taxon>Viridiplantae</taxon>
        <taxon>Streptophyta</taxon>
        <taxon>Embryophyta</taxon>
        <taxon>Tracheophyta</taxon>
        <taxon>Spermatophyta</taxon>
        <taxon>Magnoliopsida</taxon>
        <taxon>eudicotyledons</taxon>
        <taxon>Gunneridae</taxon>
        <taxon>Pentapetalae</taxon>
        <taxon>rosids</taxon>
        <taxon>fabids</taxon>
        <taxon>Malpighiales</taxon>
        <taxon>Salicaceae</taxon>
        <taxon>Saliceae</taxon>
        <taxon>Salix</taxon>
    </lineage>
</organism>
<dbReference type="EMBL" id="JAPFFI010000017">
    <property type="protein sequence ID" value="KAJ6354917.1"/>
    <property type="molecule type" value="Genomic_DNA"/>
</dbReference>
<dbReference type="Proteomes" id="UP001141253">
    <property type="component" value="Chromosome 18"/>
</dbReference>
<keyword evidence="2" id="KW-1185">Reference proteome</keyword>
<evidence type="ECO:0000313" key="2">
    <source>
        <dbReference type="Proteomes" id="UP001141253"/>
    </source>
</evidence>